<keyword evidence="3" id="KW-0547">Nucleotide-binding</keyword>
<accession>A0A182C1R4</accession>
<feature type="domain" description="Carbohydrate kinase PfkB" evidence="7">
    <location>
        <begin position="11"/>
        <end position="282"/>
    </location>
</feature>
<evidence type="ECO:0000313" key="8">
    <source>
        <dbReference type="EMBL" id="BAU98637.1"/>
    </source>
</evidence>
<dbReference type="GO" id="GO:0005524">
    <property type="term" value="F:ATP binding"/>
    <property type="evidence" value="ECO:0007669"/>
    <property type="project" value="UniProtKB-KW"/>
</dbReference>
<gene>
    <name evidence="8" type="ORF">AUMI_10940</name>
</gene>
<dbReference type="InterPro" id="IPR017583">
    <property type="entry name" value="Tagatose/fructose_Pkinase"/>
</dbReference>
<dbReference type="PANTHER" id="PTHR46566">
    <property type="entry name" value="1-PHOSPHOFRUCTOKINASE-RELATED"/>
    <property type="match status" value="1"/>
</dbReference>
<dbReference type="RefSeq" id="WP_096380130.1">
    <property type="nucleotide sequence ID" value="NZ_AP017457.1"/>
</dbReference>
<dbReference type="PANTHER" id="PTHR46566:SF5">
    <property type="entry name" value="1-PHOSPHOFRUCTOKINASE"/>
    <property type="match status" value="1"/>
</dbReference>
<dbReference type="Proteomes" id="UP000243847">
    <property type="component" value="Chromosome sequence1"/>
</dbReference>
<keyword evidence="5" id="KW-0067">ATP-binding</keyword>
<keyword evidence="4 8" id="KW-0418">Kinase</keyword>
<dbReference type="NCBIfam" id="TIGR03168">
    <property type="entry name" value="1-PFK"/>
    <property type="match status" value="1"/>
</dbReference>
<evidence type="ECO:0000256" key="5">
    <source>
        <dbReference type="ARBA" id="ARBA00022840"/>
    </source>
</evidence>
<dbReference type="InterPro" id="IPR002173">
    <property type="entry name" value="Carboh/pur_kinase_PfkB_CS"/>
</dbReference>
<proteinExistence type="inferred from homology"/>
<dbReference type="KEGG" id="amin:AUMI_10940"/>
<dbReference type="CDD" id="cd01164">
    <property type="entry name" value="FruK_PfkB_like"/>
    <property type="match status" value="1"/>
</dbReference>
<dbReference type="GeneID" id="80451277"/>
<name>A0A182C1R4_9MICO</name>
<comment type="similarity">
    <text evidence="1">Belongs to the carbohydrate kinase PfkB family.</text>
</comment>
<evidence type="ECO:0000256" key="1">
    <source>
        <dbReference type="ARBA" id="ARBA00010688"/>
    </source>
</evidence>
<dbReference type="GO" id="GO:0005829">
    <property type="term" value="C:cytosol"/>
    <property type="evidence" value="ECO:0007669"/>
    <property type="project" value="TreeGrafter"/>
</dbReference>
<dbReference type="OrthoDB" id="9801219at2"/>
<reference evidence="8 9" key="1">
    <citation type="journal article" date="2016" name="Genome Announc.">
        <title>Complete Genome Sequence of Aurantimicrobium minutum Type Strain KNCT, a Planktonic Ultramicrobacterium Isolated from River Water.</title>
        <authorList>
            <person name="Nakai R."/>
            <person name="Fujisawa T."/>
            <person name="Nakamura Y."/>
            <person name="Nishide H."/>
            <person name="Uchiyama I."/>
            <person name="Baba T."/>
            <person name="Toyoda A."/>
            <person name="Fujiyama A."/>
            <person name="Naganuma T."/>
            <person name="Niki H."/>
        </authorList>
    </citation>
    <scope>NUCLEOTIDE SEQUENCE [LARGE SCALE GENOMIC DNA]</scope>
    <source>
        <strain evidence="8 9">KNC</strain>
    </source>
</reference>
<sequence>MIITVTANPSLDLTLEVEKFEQGEVNRSTSKHKDPAGKGINVSRALHKNGVDTAAVFPADASVGVWIEKALTQSGIQTITTRINDEVRQNITIVDAQGDTTKINETGPSLSADEVSSLLAQIAGLLETEPEWLVAAGSLPPGLDGSFYVALGKLAHEHGVRFAVDSSGPAFKEIAHAGVADVMKPNHEELEELAGRELPTVGDVVDFAQTMLGNPSAAIVVSLGENGALLVNSRGSIWAGHEPVTPESTVGAGDSTLAGYLSADVSLSEEESDSESGDIARISTAVAWGSAAVQLPATTVPGPKDITITAVHTVVNPSHTTAIKELHV</sequence>
<organism evidence="8 9">
    <name type="scientific">Aurantimicrobium minutum</name>
    <dbReference type="NCBI Taxonomy" id="708131"/>
    <lineage>
        <taxon>Bacteria</taxon>
        <taxon>Bacillati</taxon>
        <taxon>Actinomycetota</taxon>
        <taxon>Actinomycetes</taxon>
        <taxon>Micrococcales</taxon>
        <taxon>Microbacteriaceae</taxon>
        <taxon>Aurantimicrobium</taxon>
    </lineage>
</organism>
<dbReference type="GO" id="GO:0008443">
    <property type="term" value="F:phosphofructokinase activity"/>
    <property type="evidence" value="ECO:0007669"/>
    <property type="project" value="TreeGrafter"/>
</dbReference>
<dbReference type="PIRSF" id="PIRSF000535">
    <property type="entry name" value="1PFK/6PFK/LacC"/>
    <property type="match status" value="1"/>
</dbReference>
<evidence type="ECO:0000259" key="7">
    <source>
        <dbReference type="Pfam" id="PF00294"/>
    </source>
</evidence>
<dbReference type="Gene3D" id="3.40.1190.20">
    <property type="match status" value="1"/>
</dbReference>
<evidence type="ECO:0000256" key="4">
    <source>
        <dbReference type="ARBA" id="ARBA00022777"/>
    </source>
</evidence>
<evidence type="ECO:0000256" key="2">
    <source>
        <dbReference type="ARBA" id="ARBA00022679"/>
    </source>
</evidence>
<dbReference type="SUPFAM" id="SSF53613">
    <property type="entry name" value="Ribokinase-like"/>
    <property type="match status" value="1"/>
</dbReference>
<dbReference type="EMBL" id="AP017457">
    <property type="protein sequence ID" value="BAU98637.1"/>
    <property type="molecule type" value="Genomic_DNA"/>
</dbReference>
<evidence type="ECO:0000256" key="3">
    <source>
        <dbReference type="ARBA" id="ARBA00022741"/>
    </source>
</evidence>
<dbReference type="Pfam" id="PF00294">
    <property type="entry name" value="PfkB"/>
    <property type="match status" value="1"/>
</dbReference>
<dbReference type="InterPro" id="IPR011611">
    <property type="entry name" value="PfkB_dom"/>
</dbReference>
<protein>
    <submittedName>
        <fullName evidence="8">1-phosphofructokinase</fullName>
    </submittedName>
</protein>
<keyword evidence="2 6" id="KW-0808">Transferase</keyword>
<evidence type="ECO:0000256" key="6">
    <source>
        <dbReference type="PIRNR" id="PIRNR000535"/>
    </source>
</evidence>
<dbReference type="InterPro" id="IPR029056">
    <property type="entry name" value="Ribokinase-like"/>
</dbReference>
<evidence type="ECO:0000313" key="9">
    <source>
        <dbReference type="Proteomes" id="UP000243847"/>
    </source>
</evidence>
<dbReference type="AlphaFoldDB" id="A0A182C1R4"/>
<dbReference type="PROSITE" id="PS00584">
    <property type="entry name" value="PFKB_KINASES_2"/>
    <property type="match status" value="1"/>
</dbReference>